<dbReference type="SUPFAM" id="SSF89447">
    <property type="entry name" value="AbrB/MazE/MraZ-like"/>
    <property type="match status" value="1"/>
</dbReference>
<evidence type="ECO:0000259" key="1">
    <source>
        <dbReference type="Pfam" id="PF04014"/>
    </source>
</evidence>
<dbReference type="RefSeq" id="WP_021434556.1">
    <property type="nucleotide sequence ID" value="NZ_AVNC01000023.1"/>
</dbReference>
<evidence type="ECO:0000313" key="2">
    <source>
        <dbReference type="EMBL" id="EQK39801.1"/>
    </source>
</evidence>
<dbReference type="Proteomes" id="UP000015688">
    <property type="component" value="Unassembled WGS sequence"/>
</dbReference>
<dbReference type="Pfam" id="PF04014">
    <property type="entry name" value="MazE_antitoxin"/>
    <property type="match status" value="1"/>
</dbReference>
<comment type="caution">
    <text evidence="2">The sequence shown here is derived from an EMBL/GenBank/DDBJ whole genome shotgun (WGS) entry which is preliminary data.</text>
</comment>
<dbReference type="NCBIfam" id="TIGR01439">
    <property type="entry name" value="lp_hng_hel_AbrB"/>
    <property type="match status" value="1"/>
</dbReference>
<dbReference type="EMBL" id="AVNC01000023">
    <property type="protein sequence ID" value="EQK39801.1"/>
    <property type="molecule type" value="Genomic_DNA"/>
</dbReference>
<dbReference type="Gene3D" id="2.10.260.10">
    <property type="match status" value="1"/>
</dbReference>
<dbReference type="GO" id="GO:0003677">
    <property type="term" value="F:DNA binding"/>
    <property type="evidence" value="ECO:0007669"/>
    <property type="project" value="InterPro"/>
</dbReference>
<reference evidence="2 3" key="1">
    <citation type="submission" date="2013-06" db="EMBL/GenBank/DDBJ databases">
        <authorList>
            <person name="Walk S."/>
            <person name="Aronoff D."/>
            <person name="Young V.Y."/>
            <person name="Marsh J."/>
            <person name="Harrison L."/>
            <person name="Daugherty S.C."/>
            <person name="Shefchek K.A."/>
            <person name="Hine E.E."/>
            <person name="Tallon L.J."/>
            <person name="Sadzewicz L.K."/>
            <person name="Rasko D.A."/>
        </authorList>
    </citation>
    <scope>NUCLEOTIDE SEQUENCE [LARGE SCALE GENOMIC DNA]</scope>
    <source>
        <strain evidence="2 3">ATCC 638</strain>
    </source>
</reference>
<proteinExistence type="predicted"/>
<sequence>MKQTVKVQSTSKQLMITIPKEFYEKLEIKKGDTLLLEEKEGKIVISK</sequence>
<dbReference type="AlphaFoldDB" id="T4VGA9"/>
<dbReference type="PATRIC" id="fig|1233171.3.peg.3468"/>
<feature type="domain" description="SpoVT-AbrB" evidence="1">
    <location>
        <begin position="10"/>
        <end position="47"/>
    </location>
</feature>
<accession>T4VGA9</accession>
<dbReference type="InterPro" id="IPR007159">
    <property type="entry name" value="SpoVT-AbrB_dom"/>
</dbReference>
<gene>
    <name evidence="2" type="ORF">C672_3601</name>
</gene>
<organism evidence="2 3">
    <name type="scientific">Paraclostridium bifermentans ATCC 638 = DSM 14991</name>
    <dbReference type="NCBI Taxonomy" id="1233171"/>
    <lineage>
        <taxon>Bacteria</taxon>
        <taxon>Bacillati</taxon>
        <taxon>Bacillota</taxon>
        <taxon>Clostridia</taxon>
        <taxon>Peptostreptococcales</taxon>
        <taxon>Peptostreptococcaceae</taxon>
        <taxon>Paraclostridium</taxon>
    </lineage>
</organism>
<dbReference type="InterPro" id="IPR037914">
    <property type="entry name" value="SpoVT-AbrB_sf"/>
</dbReference>
<protein>
    <submittedName>
        <fullName evidence="2">Transcriptional regulator, AbrB family domain protein</fullName>
    </submittedName>
</protein>
<name>T4VGA9_PARBF</name>
<evidence type="ECO:0000313" key="3">
    <source>
        <dbReference type="Proteomes" id="UP000015688"/>
    </source>
</evidence>